<gene>
    <name evidence="4" type="ORF">ZIOFF_063554</name>
</gene>
<evidence type="ECO:0000256" key="1">
    <source>
        <dbReference type="PROSITE-ProRule" id="PRU00175"/>
    </source>
</evidence>
<reference evidence="4 5" key="1">
    <citation type="submission" date="2020-08" db="EMBL/GenBank/DDBJ databases">
        <title>Plant Genome Project.</title>
        <authorList>
            <person name="Zhang R.-G."/>
        </authorList>
    </citation>
    <scope>NUCLEOTIDE SEQUENCE [LARGE SCALE GENOMIC DNA]</scope>
    <source>
        <tissue evidence="4">Rhizome</tissue>
    </source>
</reference>
<dbReference type="InterPro" id="IPR013083">
    <property type="entry name" value="Znf_RING/FYVE/PHD"/>
</dbReference>
<feature type="region of interest" description="Disordered" evidence="2">
    <location>
        <begin position="477"/>
        <end position="510"/>
    </location>
</feature>
<dbReference type="Gene3D" id="3.30.40.10">
    <property type="entry name" value="Zinc/RING finger domain, C3HC4 (zinc finger)"/>
    <property type="match status" value="1"/>
</dbReference>
<keyword evidence="1" id="KW-0862">Zinc</keyword>
<sequence>MSEHSSESTTIPQSSSHPVVSHPAQITTIKLNGDNFLRWSQSMYSDLRNQSQIFELTLKLGELRQGEESVTKYFNSLKRIWQDLDLFDAYEWKNVEDGQYHKKTVEDSRIFKFLADLNIEFDEVRGRIIGRRPLPSLGEVFFEVRREESRRNAILGKKRPMTIIEGSAFTSTSSNIRRGTANLRKPEEKSILWCDFCNKPRHTRETCWKIHGKPANFKGKPGEKNGCIFPTANEAMTTASTITKEHLEQLLALLTSNPSSSTPNVSVVHTAHKLSVPIPALLFSPNLRFLTGVGFGFGHASLSCGRSMISFLLHLPICSGLGATRPDEDEGSGVASFISRFKKEKTIVPNSSEQVNAAHNTANSLSNNVPSGCQPQRQNVDSQSEQAKGPAVPSDEQERAAVPLSNNEPRGFEQERRNDGLVLGNAEAVYSQSEHANDPAVPSDEQGGAAVPLSNNEPRGFEQERQNDGLVLGHAETVSSQSEHANDPAVPSDEQGRAAVPLSNNEPRGFEQERQNDGLVLGNAETLAGPQNSILDRCGNGSADGEGLKSCLSWNLKDQLSLETTAIGTNLYPASQEEDVCPICLEDYTTENPKSTLQCNHEFHLGCIYEWMERSCACPFCSKIMLFDEDA</sequence>
<feature type="region of interest" description="Disordered" evidence="2">
    <location>
        <begin position="1"/>
        <end position="22"/>
    </location>
</feature>
<organism evidence="4 5">
    <name type="scientific">Zingiber officinale</name>
    <name type="common">Ginger</name>
    <name type="synonym">Amomum zingiber</name>
    <dbReference type="NCBI Taxonomy" id="94328"/>
    <lineage>
        <taxon>Eukaryota</taxon>
        <taxon>Viridiplantae</taxon>
        <taxon>Streptophyta</taxon>
        <taxon>Embryophyta</taxon>
        <taxon>Tracheophyta</taxon>
        <taxon>Spermatophyta</taxon>
        <taxon>Magnoliopsida</taxon>
        <taxon>Liliopsida</taxon>
        <taxon>Zingiberales</taxon>
        <taxon>Zingiberaceae</taxon>
        <taxon>Zingiber</taxon>
    </lineage>
</organism>
<feature type="domain" description="RING-type" evidence="3">
    <location>
        <begin position="581"/>
        <end position="622"/>
    </location>
</feature>
<dbReference type="CDD" id="cd23116">
    <property type="entry name" value="RING-H2_AIRP1-like"/>
    <property type="match status" value="1"/>
</dbReference>
<dbReference type="PROSITE" id="PS50089">
    <property type="entry name" value="ZF_RING_2"/>
    <property type="match status" value="1"/>
</dbReference>
<dbReference type="Pfam" id="PF13639">
    <property type="entry name" value="zf-RING_2"/>
    <property type="match status" value="1"/>
</dbReference>
<evidence type="ECO:0000259" key="3">
    <source>
        <dbReference type="PROSITE" id="PS50089"/>
    </source>
</evidence>
<dbReference type="SUPFAM" id="SSF57850">
    <property type="entry name" value="RING/U-box"/>
    <property type="match status" value="1"/>
</dbReference>
<dbReference type="PANTHER" id="PTHR34222">
    <property type="entry name" value="GAG_PRE-INTEGRS DOMAIN-CONTAINING PROTEIN"/>
    <property type="match status" value="1"/>
</dbReference>
<evidence type="ECO:0000313" key="5">
    <source>
        <dbReference type="Proteomes" id="UP000734854"/>
    </source>
</evidence>
<keyword evidence="1" id="KW-0479">Metal-binding</keyword>
<dbReference type="AlphaFoldDB" id="A0A8J5F6X8"/>
<dbReference type="GO" id="GO:0008270">
    <property type="term" value="F:zinc ion binding"/>
    <property type="evidence" value="ECO:0007669"/>
    <property type="project" value="UniProtKB-KW"/>
</dbReference>
<evidence type="ECO:0000313" key="4">
    <source>
        <dbReference type="EMBL" id="KAG6480076.1"/>
    </source>
</evidence>
<feature type="region of interest" description="Disordered" evidence="2">
    <location>
        <begin position="430"/>
        <end position="461"/>
    </location>
</feature>
<feature type="compositionally biased region" description="Polar residues" evidence="2">
    <location>
        <begin position="362"/>
        <end position="386"/>
    </location>
</feature>
<proteinExistence type="predicted"/>
<keyword evidence="5" id="KW-1185">Reference proteome</keyword>
<dbReference type="SMART" id="SM00184">
    <property type="entry name" value="RING"/>
    <property type="match status" value="1"/>
</dbReference>
<accession>A0A8J5F6X8</accession>
<feature type="compositionally biased region" description="Low complexity" evidence="2">
    <location>
        <begin position="7"/>
        <end position="22"/>
    </location>
</feature>
<dbReference type="EMBL" id="JACMSC010000017">
    <property type="protein sequence ID" value="KAG6480076.1"/>
    <property type="molecule type" value="Genomic_DNA"/>
</dbReference>
<dbReference type="Proteomes" id="UP000734854">
    <property type="component" value="Unassembled WGS sequence"/>
</dbReference>
<evidence type="ECO:0000256" key="2">
    <source>
        <dbReference type="SAM" id="MobiDB-lite"/>
    </source>
</evidence>
<name>A0A8J5F6X8_ZINOF</name>
<comment type="caution">
    <text evidence="4">The sequence shown here is derived from an EMBL/GenBank/DDBJ whole genome shotgun (WGS) entry which is preliminary data.</text>
</comment>
<dbReference type="PANTHER" id="PTHR34222:SF40">
    <property type="match status" value="1"/>
</dbReference>
<keyword evidence="1" id="KW-0863">Zinc-finger</keyword>
<feature type="region of interest" description="Disordered" evidence="2">
    <location>
        <begin position="362"/>
        <end position="418"/>
    </location>
</feature>
<dbReference type="InterPro" id="IPR001841">
    <property type="entry name" value="Znf_RING"/>
</dbReference>
<protein>
    <recommendedName>
        <fullName evidence="3">RING-type domain-containing protein</fullName>
    </recommendedName>
</protein>